<evidence type="ECO:0000259" key="2">
    <source>
        <dbReference type="Pfam" id="PF07883"/>
    </source>
</evidence>
<dbReference type="PANTHER" id="PTHR36114:SF1">
    <property type="entry name" value="16.7 KDA PROTEIN IN WHIE LOCUS"/>
    <property type="match status" value="1"/>
</dbReference>
<dbReference type="InterPro" id="IPR005031">
    <property type="entry name" value="COQ10_START"/>
</dbReference>
<dbReference type="SUPFAM" id="SSF51182">
    <property type="entry name" value="RmlC-like cupins"/>
    <property type="match status" value="1"/>
</dbReference>
<dbReference type="CDD" id="cd08860">
    <property type="entry name" value="TcmN_ARO-CYC_like"/>
    <property type="match status" value="1"/>
</dbReference>
<gene>
    <name evidence="3" type="ORF">CLV70_112147</name>
</gene>
<dbReference type="Proteomes" id="UP000239209">
    <property type="component" value="Unassembled WGS sequence"/>
</dbReference>
<dbReference type="CDD" id="cd06991">
    <property type="entry name" value="cupin_TcmJ-like"/>
    <property type="match status" value="1"/>
</dbReference>
<sequence>MPESTDNEIVIDAPIGFVWQLTNDVRRWPELFTEYASAEILEESGSSVTFRLSMHPDENGTVWSWVSQRTTDRATWSVRAHRVETGPFDHMNIQWQYEELGPESTRMRWRQTFAMKPSAPIDDAGMRDRLNANTVVQMAVIKERVELARRRVMDFADVPANRRRGGDLRTLLSPATVGSTSGFAGAVRLAPGETVSEHYHPYSEEFLYVVEGELRIDLDGDPRTVRANQTLFVPKGVRHRMVNAGGGPAVAVFFLSPLAPSPELGHVDTEEVAEPSAALSEVGG</sequence>
<reference evidence="3 4" key="1">
    <citation type="submission" date="2018-03" db="EMBL/GenBank/DDBJ databases">
        <title>Genomic Encyclopedia of Archaeal and Bacterial Type Strains, Phase II (KMG-II): from individual species to whole genera.</title>
        <authorList>
            <person name="Goeker M."/>
        </authorList>
    </citation>
    <scope>NUCLEOTIDE SEQUENCE [LARGE SCALE GENOMIC DNA]</scope>
    <source>
        <strain evidence="3 4">DSM 45348</strain>
    </source>
</reference>
<dbReference type="Gene3D" id="2.60.120.10">
    <property type="entry name" value="Jelly Rolls"/>
    <property type="match status" value="1"/>
</dbReference>
<dbReference type="EMBL" id="PVZG01000012">
    <property type="protein sequence ID" value="PRY25781.1"/>
    <property type="molecule type" value="Genomic_DNA"/>
</dbReference>
<feature type="domain" description="Cupin type-2" evidence="2">
    <location>
        <begin position="187"/>
        <end position="253"/>
    </location>
</feature>
<dbReference type="OrthoDB" id="156693at2"/>
<dbReference type="Pfam" id="PF07883">
    <property type="entry name" value="Cupin_2"/>
    <property type="match status" value="1"/>
</dbReference>
<dbReference type="InterPro" id="IPR014710">
    <property type="entry name" value="RmlC-like_jellyroll"/>
</dbReference>
<accession>A0A2T0RX83</accession>
<dbReference type="Gene3D" id="3.30.530.20">
    <property type="match status" value="1"/>
</dbReference>
<comment type="caution">
    <text evidence="3">The sequence shown here is derived from an EMBL/GenBank/DDBJ whole genome shotgun (WGS) entry which is preliminary data.</text>
</comment>
<dbReference type="InterPro" id="IPR023393">
    <property type="entry name" value="START-like_dom_sf"/>
</dbReference>
<feature type="domain" description="Coenzyme Q-binding protein COQ10 START" evidence="1">
    <location>
        <begin position="11"/>
        <end position="123"/>
    </location>
</feature>
<dbReference type="Pfam" id="PF03364">
    <property type="entry name" value="Polyketide_cyc"/>
    <property type="match status" value="1"/>
</dbReference>
<proteinExistence type="predicted"/>
<evidence type="ECO:0000313" key="3">
    <source>
        <dbReference type="EMBL" id="PRY25781.1"/>
    </source>
</evidence>
<dbReference type="AlphaFoldDB" id="A0A2T0RX83"/>
<dbReference type="InterPro" id="IPR011051">
    <property type="entry name" value="RmlC_Cupin_sf"/>
</dbReference>
<dbReference type="InterPro" id="IPR013096">
    <property type="entry name" value="Cupin_2"/>
</dbReference>
<dbReference type="PANTHER" id="PTHR36114">
    <property type="entry name" value="16.7 KDA PROTEIN IN WHIE LOCUS"/>
    <property type="match status" value="1"/>
</dbReference>
<organism evidence="3 4">
    <name type="scientific">Pseudosporangium ferrugineum</name>
    <dbReference type="NCBI Taxonomy" id="439699"/>
    <lineage>
        <taxon>Bacteria</taxon>
        <taxon>Bacillati</taxon>
        <taxon>Actinomycetota</taxon>
        <taxon>Actinomycetes</taxon>
        <taxon>Micromonosporales</taxon>
        <taxon>Micromonosporaceae</taxon>
        <taxon>Pseudosporangium</taxon>
    </lineage>
</organism>
<protein>
    <submittedName>
        <fullName evidence="3">Aromatase</fullName>
    </submittedName>
</protein>
<name>A0A2T0RX83_9ACTN</name>
<keyword evidence="4" id="KW-1185">Reference proteome</keyword>
<dbReference type="SUPFAM" id="SSF55961">
    <property type="entry name" value="Bet v1-like"/>
    <property type="match status" value="1"/>
</dbReference>
<evidence type="ECO:0000313" key="4">
    <source>
        <dbReference type="Proteomes" id="UP000239209"/>
    </source>
</evidence>
<evidence type="ECO:0000259" key="1">
    <source>
        <dbReference type="Pfam" id="PF03364"/>
    </source>
</evidence>
<dbReference type="InterPro" id="IPR052044">
    <property type="entry name" value="PKS_Associated_Protein"/>
</dbReference>